<sequence>MPPSAAVPPPVPYPDEHWDWNALRAEPVIDASAWVAPGAVVYGRVRLQARSSVWYGCILRGDQEWIDVGEETNVQDGSILHVDPGYPCILGRRVTLGHRAIVHGAVVEDEALIGIGATVLSRSVIGRGALIAAGAVVLEGTQVPAGTLWAGCPARQLRELSAEQRERLARTYRHYVNNAAGHRAHFGSGLVTRS</sequence>
<dbReference type="AlphaFoldDB" id="A0A7C4QQR6"/>
<dbReference type="EMBL" id="DSVQ01000012">
    <property type="protein sequence ID" value="HGT39108.1"/>
    <property type="molecule type" value="Genomic_DNA"/>
</dbReference>
<dbReference type="CDD" id="cd04645">
    <property type="entry name" value="LbH_gamma_CA_like"/>
    <property type="match status" value="1"/>
</dbReference>
<dbReference type="InterPro" id="IPR047324">
    <property type="entry name" value="LbH_gamma_CA-like"/>
</dbReference>
<dbReference type="Gene3D" id="2.160.10.10">
    <property type="entry name" value="Hexapeptide repeat proteins"/>
    <property type="match status" value="1"/>
</dbReference>
<dbReference type="PANTHER" id="PTHR13061:SF29">
    <property type="entry name" value="GAMMA CARBONIC ANHYDRASE-LIKE 1, MITOCHONDRIAL-RELATED"/>
    <property type="match status" value="1"/>
</dbReference>
<gene>
    <name evidence="1" type="ORF">ENS64_07565</name>
</gene>
<dbReference type="InterPro" id="IPR001451">
    <property type="entry name" value="Hexapep"/>
</dbReference>
<accession>A0A7C4QQR6</accession>
<protein>
    <submittedName>
        <fullName evidence="1">Gamma carbonic anhydrase family protein</fullName>
    </submittedName>
</protein>
<dbReference type="Pfam" id="PF00132">
    <property type="entry name" value="Hexapep"/>
    <property type="match status" value="1"/>
</dbReference>
<proteinExistence type="predicted"/>
<dbReference type="InterPro" id="IPR011004">
    <property type="entry name" value="Trimer_LpxA-like_sf"/>
</dbReference>
<comment type="caution">
    <text evidence="1">The sequence shown here is derived from an EMBL/GenBank/DDBJ whole genome shotgun (WGS) entry which is preliminary data.</text>
</comment>
<dbReference type="InterPro" id="IPR050484">
    <property type="entry name" value="Transf_Hexapept/Carb_Anhydrase"/>
</dbReference>
<organism evidence="1">
    <name type="scientific">Schlesneria paludicola</name>
    <dbReference type="NCBI Taxonomy" id="360056"/>
    <lineage>
        <taxon>Bacteria</taxon>
        <taxon>Pseudomonadati</taxon>
        <taxon>Planctomycetota</taxon>
        <taxon>Planctomycetia</taxon>
        <taxon>Planctomycetales</taxon>
        <taxon>Planctomycetaceae</taxon>
        <taxon>Schlesneria</taxon>
    </lineage>
</organism>
<dbReference type="SUPFAM" id="SSF51161">
    <property type="entry name" value="Trimeric LpxA-like enzymes"/>
    <property type="match status" value="1"/>
</dbReference>
<dbReference type="PANTHER" id="PTHR13061">
    <property type="entry name" value="DYNACTIN SUBUNIT P25"/>
    <property type="match status" value="1"/>
</dbReference>
<evidence type="ECO:0000313" key="1">
    <source>
        <dbReference type="EMBL" id="HGT39108.1"/>
    </source>
</evidence>
<reference evidence="1" key="1">
    <citation type="journal article" date="2020" name="mSystems">
        <title>Genome- and Community-Level Interaction Insights into Carbon Utilization and Element Cycling Functions of Hydrothermarchaeota in Hydrothermal Sediment.</title>
        <authorList>
            <person name="Zhou Z."/>
            <person name="Liu Y."/>
            <person name="Xu W."/>
            <person name="Pan J."/>
            <person name="Luo Z.H."/>
            <person name="Li M."/>
        </authorList>
    </citation>
    <scope>NUCLEOTIDE SEQUENCE [LARGE SCALE GENOMIC DNA]</scope>
    <source>
        <strain evidence="1">SpSt-508</strain>
    </source>
</reference>
<name>A0A7C4QQR6_9PLAN</name>